<dbReference type="PROSITE" id="PS51935">
    <property type="entry name" value="NLPC_P60"/>
    <property type="match status" value="1"/>
</dbReference>
<dbReference type="InterPro" id="IPR038765">
    <property type="entry name" value="Papain-like_cys_pep_sf"/>
</dbReference>
<comment type="caution">
    <text evidence="7">The sequence shown here is derived from an EMBL/GenBank/DDBJ whole genome shotgun (WGS) entry which is preliminary data.</text>
</comment>
<dbReference type="RefSeq" id="WP_284279560.1">
    <property type="nucleotide sequence ID" value="NZ_BSOJ01000006.1"/>
</dbReference>
<evidence type="ECO:0000256" key="5">
    <source>
        <dbReference type="SAM" id="SignalP"/>
    </source>
</evidence>
<dbReference type="PANTHER" id="PTHR47053:SF1">
    <property type="entry name" value="MUREIN DD-ENDOPEPTIDASE MEPH-RELATED"/>
    <property type="match status" value="1"/>
</dbReference>
<dbReference type="SUPFAM" id="SSF54001">
    <property type="entry name" value="Cysteine proteinases"/>
    <property type="match status" value="1"/>
</dbReference>
<keyword evidence="5" id="KW-0732">Signal</keyword>
<dbReference type="Gene3D" id="3.90.1720.10">
    <property type="entry name" value="endopeptidase domain like (from Nostoc punctiforme)"/>
    <property type="match status" value="1"/>
</dbReference>
<dbReference type="Pfam" id="PF00877">
    <property type="entry name" value="NLPC_P60"/>
    <property type="match status" value="1"/>
</dbReference>
<feature type="domain" description="NlpC/P60" evidence="6">
    <location>
        <begin position="36"/>
        <end position="157"/>
    </location>
</feature>
<keyword evidence="8" id="KW-1185">Reference proteome</keyword>
<reference evidence="8" key="1">
    <citation type="journal article" date="2019" name="Int. J. Syst. Evol. Microbiol.">
        <title>The Global Catalogue of Microorganisms (GCM) 10K type strain sequencing project: providing services to taxonomists for standard genome sequencing and annotation.</title>
        <authorList>
            <consortium name="The Broad Institute Genomics Platform"/>
            <consortium name="The Broad Institute Genome Sequencing Center for Infectious Disease"/>
            <person name="Wu L."/>
            <person name="Ma J."/>
        </authorList>
    </citation>
    <scope>NUCLEOTIDE SEQUENCE [LARGE SCALE GENOMIC DNA]</scope>
    <source>
        <strain evidence="8">NBRC 105857</strain>
    </source>
</reference>
<feature type="signal peptide" evidence="5">
    <location>
        <begin position="1"/>
        <end position="27"/>
    </location>
</feature>
<evidence type="ECO:0000256" key="2">
    <source>
        <dbReference type="ARBA" id="ARBA00022670"/>
    </source>
</evidence>
<sequence length="173" mass="19092">MKGSFHNLLKFFSVLALLAASAMPAYAGDDTVADRQAPQNILVTFAEQMLGTPYKLGGHTLAGIDCSGLVDRFYRTAYQMILPRTVKELRQEGTRVKKSEPEIGDLLFFKFRGRHGHVGIYAGNGTFLHASTSEGVVYSSLTDGFWNKRLIEVRRVPPEGSPMLTSTSLSFTE</sequence>
<accession>A0ABQ5YKZ5</accession>
<keyword evidence="2" id="KW-0645">Protease</keyword>
<proteinExistence type="inferred from homology"/>
<evidence type="ECO:0000313" key="7">
    <source>
        <dbReference type="EMBL" id="GLR25224.1"/>
    </source>
</evidence>
<dbReference type="InterPro" id="IPR000064">
    <property type="entry name" value="NLP_P60_dom"/>
</dbReference>
<gene>
    <name evidence="7" type="ORF">GCM10007875_03120</name>
</gene>
<dbReference type="PANTHER" id="PTHR47053">
    <property type="entry name" value="MUREIN DD-ENDOPEPTIDASE MEPH-RELATED"/>
    <property type="match status" value="1"/>
</dbReference>
<organism evidence="7 8">
    <name type="scientific">Limnobacter litoralis</name>
    <dbReference type="NCBI Taxonomy" id="481366"/>
    <lineage>
        <taxon>Bacteria</taxon>
        <taxon>Pseudomonadati</taxon>
        <taxon>Pseudomonadota</taxon>
        <taxon>Betaproteobacteria</taxon>
        <taxon>Burkholderiales</taxon>
        <taxon>Burkholderiaceae</taxon>
        <taxon>Limnobacter</taxon>
    </lineage>
</organism>
<protein>
    <recommendedName>
        <fullName evidence="6">NlpC/P60 domain-containing protein</fullName>
    </recommendedName>
</protein>
<name>A0ABQ5YKZ5_9BURK</name>
<evidence type="ECO:0000256" key="3">
    <source>
        <dbReference type="ARBA" id="ARBA00022801"/>
    </source>
</evidence>
<evidence type="ECO:0000256" key="1">
    <source>
        <dbReference type="ARBA" id="ARBA00007074"/>
    </source>
</evidence>
<dbReference type="InterPro" id="IPR051202">
    <property type="entry name" value="Peptidase_C40"/>
</dbReference>
<feature type="chain" id="PRO_5046063749" description="NlpC/P60 domain-containing protein" evidence="5">
    <location>
        <begin position="28"/>
        <end position="173"/>
    </location>
</feature>
<keyword evidence="4" id="KW-0788">Thiol protease</keyword>
<evidence type="ECO:0000256" key="4">
    <source>
        <dbReference type="ARBA" id="ARBA00022807"/>
    </source>
</evidence>
<comment type="similarity">
    <text evidence="1">Belongs to the peptidase C40 family.</text>
</comment>
<evidence type="ECO:0000259" key="6">
    <source>
        <dbReference type="PROSITE" id="PS51935"/>
    </source>
</evidence>
<evidence type="ECO:0000313" key="8">
    <source>
        <dbReference type="Proteomes" id="UP001156664"/>
    </source>
</evidence>
<keyword evidence="3" id="KW-0378">Hydrolase</keyword>
<dbReference type="Proteomes" id="UP001156664">
    <property type="component" value="Unassembled WGS sequence"/>
</dbReference>
<dbReference type="EMBL" id="BSOJ01000006">
    <property type="protein sequence ID" value="GLR25224.1"/>
    <property type="molecule type" value="Genomic_DNA"/>
</dbReference>